<accession>A0AAU8FY11</accession>
<gene>
    <name evidence="1" type="ORF">ABRQ22_12220</name>
</gene>
<dbReference type="AlphaFoldDB" id="A0AAU8FY11"/>
<evidence type="ECO:0000313" key="1">
    <source>
        <dbReference type="EMBL" id="XCH28374.1"/>
    </source>
</evidence>
<reference evidence="1" key="1">
    <citation type="submission" date="2024-06" db="EMBL/GenBank/DDBJ databases">
        <title>Complete genome sequence of the cellulolytic actinobacterium, Cellulosimicrobium ES-005.</title>
        <authorList>
            <person name="Matthews C.T."/>
            <person name="Underwood K.D."/>
            <person name="Ghanchi K.M."/>
            <person name="Fields S.D."/>
            <person name="Gardner S.G."/>
        </authorList>
    </citation>
    <scope>NUCLEOTIDE SEQUENCE</scope>
    <source>
        <strain evidence="1">ES-005</strain>
    </source>
</reference>
<sequence>MLYGPRRLSPRRIVGVPLDLLRAAGMEPPTRVTLETHDSAPETIVIQAYRAGSEHAGTISCVGQVVLPRGIVETLNLDQPQVVYMRLGDPHTGIEVMSPRQGLTVAAARYQVTAS</sequence>
<protein>
    <submittedName>
        <fullName evidence="1">Uncharacterized protein</fullName>
    </submittedName>
</protein>
<dbReference type="RefSeq" id="WP_353706932.1">
    <property type="nucleotide sequence ID" value="NZ_CP159290.1"/>
</dbReference>
<dbReference type="EMBL" id="CP159290">
    <property type="protein sequence ID" value="XCH28374.1"/>
    <property type="molecule type" value="Genomic_DNA"/>
</dbReference>
<proteinExistence type="predicted"/>
<name>A0AAU8FY11_9MICO</name>
<organism evidence="1">
    <name type="scientific">Cellulosimicrobium sp. ES-005</name>
    <dbReference type="NCBI Taxonomy" id="3163031"/>
    <lineage>
        <taxon>Bacteria</taxon>
        <taxon>Bacillati</taxon>
        <taxon>Actinomycetota</taxon>
        <taxon>Actinomycetes</taxon>
        <taxon>Micrococcales</taxon>
        <taxon>Promicromonosporaceae</taxon>
        <taxon>Cellulosimicrobium</taxon>
    </lineage>
</organism>